<organism evidence="5 6">
    <name type="scientific">Cladophialophora yegresii CBS 114405</name>
    <dbReference type="NCBI Taxonomy" id="1182544"/>
    <lineage>
        <taxon>Eukaryota</taxon>
        <taxon>Fungi</taxon>
        <taxon>Dikarya</taxon>
        <taxon>Ascomycota</taxon>
        <taxon>Pezizomycotina</taxon>
        <taxon>Eurotiomycetes</taxon>
        <taxon>Chaetothyriomycetidae</taxon>
        <taxon>Chaetothyriales</taxon>
        <taxon>Herpotrichiellaceae</taxon>
        <taxon>Cladophialophora</taxon>
    </lineage>
</organism>
<dbReference type="InterPro" id="IPR007052">
    <property type="entry name" value="CS_dom"/>
</dbReference>
<evidence type="ECO:0000259" key="3">
    <source>
        <dbReference type="PROSITE" id="PS51048"/>
    </source>
</evidence>
<comment type="caution">
    <text evidence="5">The sequence shown here is derived from an EMBL/GenBank/DDBJ whole genome shotgun (WGS) entry which is preliminary data.</text>
</comment>
<dbReference type="InterPro" id="IPR008978">
    <property type="entry name" value="HSP20-like_chaperone"/>
</dbReference>
<comment type="similarity">
    <text evidence="1">Belongs to the SGT1 family.</text>
</comment>
<dbReference type="SUPFAM" id="SSF48452">
    <property type="entry name" value="TPR-like"/>
    <property type="match status" value="1"/>
</dbReference>
<keyword evidence="6" id="KW-1185">Reference proteome</keyword>
<evidence type="ECO:0000313" key="5">
    <source>
        <dbReference type="EMBL" id="EXJ60828.1"/>
    </source>
</evidence>
<dbReference type="PANTHER" id="PTHR45862">
    <property type="entry name" value="PROTEIN SGT1 HOMOLOG"/>
    <property type="match status" value="1"/>
</dbReference>
<dbReference type="EMBL" id="AMGW01000003">
    <property type="protein sequence ID" value="EXJ60828.1"/>
    <property type="molecule type" value="Genomic_DNA"/>
</dbReference>
<feature type="region of interest" description="Disordered" evidence="2">
    <location>
        <begin position="179"/>
        <end position="221"/>
    </location>
</feature>
<feature type="region of interest" description="Disordered" evidence="2">
    <location>
        <begin position="302"/>
        <end position="375"/>
    </location>
</feature>
<feature type="compositionally biased region" description="Low complexity" evidence="2">
    <location>
        <begin position="183"/>
        <end position="196"/>
    </location>
</feature>
<dbReference type="InterPro" id="IPR044563">
    <property type="entry name" value="Sgt1-like"/>
</dbReference>
<dbReference type="Gene3D" id="1.25.40.10">
    <property type="entry name" value="Tetratricopeptide repeat domain"/>
    <property type="match status" value="1"/>
</dbReference>
<dbReference type="VEuPathDB" id="FungiDB:A1O7_04981"/>
<evidence type="ECO:0000256" key="2">
    <source>
        <dbReference type="SAM" id="MobiDB-lite"/>
    </source>
</evidence>
<dbReference type="PROSITE" id="PS51203">
    <property type="entry name" value="CS"/>
    <property type="match status" value="1"/>
</dbReference>
<dbReference type="Proteomes" id="UP000019473">
    <property type="component" value="Unassembled WGS sequence"/>
</dbReference>
<dbReference type="eggNOG" id="KOG1309">
    <property type="taxonomic scope" value="Eukaryota"/>
</dbReference>
<feature type="compositionally biased region" description="Polar residues" evidence="2">
    <location>
        <begin position="205"/>
        <end position="215"/>
    </location>
</feature>
<dbReference type="RefSeq" id="XP_007757181.1">
    <property type="nucleotide sequence ID" value="XM_007758991.1"/>
</dbReference>
<dbReference type="STRING" id="1182544.W9VYT2"/>
<dbReference type="PROSITE" id="PS51048">
    <property type="entry name" value="SGS"/>
    <property type="match status" value="1"/>
</dbReference>
<evidence type="ECO:0000256" key="1">
    <source>
        <dbReference type="ARBA" id="ARBA00008509"/>
    </source>
</evidence>
<accession>W9VYT2</accession>
<dbReference type="InterPro" id="IPR007699">
    <property type="entry name" value="SGS_dom"/>
</dbReference>
<dbReference type="GO" id="GO:0051087">
    <property type="term" value="F:protein-folding chaperone binding"/>
    <property type="evidence" value="ECO:0007669"/>
    <property type="project" value="InterPro"/>
</dbReference>
<proteinExistence type="inferred from homology"/>
<feature type="domain" description="SGS" evidence="3">
    <location>
        <begin position="408"/>
        <end position="494"/>
    </location>
</feature>
<feature type="domain" description="CS" evidence="4">
    <location>
        <begin position="217"/>
        <end position="310"/>
    </location>
</feature>
<dbReference type="SUPFAM" id="SSF49764">
    <property type="entry name" value="HSP20-like chaperones"/>
    <property type="match status" value="1"/>
</dbReference>
<dbReference type="AlphaFoldDB" id="W9VYT2"/>
<dbReference type="InterPro" id="IPR011990">
    <property type="entry name" value="TPR-like_helical_dom_sf"/>
</dbReference>
<dbReference type="CDD" id="cd06466">
    <property type="entry name" value="p23_CS_SGT1_like"/>
    <property type="match status" value="1"/>
</dbReference>
<evidence type="ECO:0000259" key="4">
    <source>
        <dbReference type="PROSITE" id="PS51203"/>
    </source>
</evidence>
<evidence type="ECO:0000313" key="6">
    <source>
        <dbReference type="Proteomes" id="UP000019473"/>
    </source>
</evidence>
<dbReference type="GeneID" id="19179566"/>
<gene>
    <name evidence="5" type="ORF">A1O7_04981</name>
</gene>
<feature type="compositionally biased region" description="Polar residues" evidence="2">
    <location>
        <begin position="317"/>
        <end position="327"/>
    </location>
</feature>
<protein>
    <submittedName>
        <fullName evidence="5">Uncharacterized protein</fullName>
    </submittedName>
</protein>
<dbReference type="Gene3D" id="2.60.40.790">
    <property type="match status" value="1"/>
</dbReference>
<feature type="region of interest" description="Disordered" evidence="2">
    <location>
        <begin position="389"/>
        <end position="439"/>
    </location>
</feature>
<sequence length="494" mass="53673">MDFAAKGAAAVSEKDYRAALTFYTKALIDHPSSPDYFTQRSIAFTRLSPPRHDFALKDAEYAVLLGQKRAKREKIQAAQQRRVVALHGLGRYADAKAILETTERWRPQDSKPAKMEWDMWMARIENKLKGVPESEKVSTEKEYPEIELPSETKMRAWLQSQLTADGSFKFEGDAELKSKETDSASAATAASSTNGTTNGGVGSTKSAESNTTIPATPTKLRHEWYQSPQTVTVTLYVKAVPKDKCEIDIHEDSVHISFPLPSNPSSTYSFVLDPLFALIDPSQSRGAVLSTKVELTLKKAQPGQKWHNLEGTAPLKPSTSSSDTTMQDADADHAAKPAAVSTDTSAQPPPSTTTAATKETAPVYPTSSRTGPKNWDKLADDLVAKTKAKPQIKLKTDAQAKGKGGQKQSTSSKEKARADGSSASEAEANADDAYDSDMGGDAVDGFFKKLYAGADDDTRRAMMKSFYESNGTALSTNWKDVGARHVDEVKSSKD</sequence>
<dbReference type="OrthoDB" id="1898560at2759"/>
<dbReference type="Pfam" id="PF04969">
    <property type="entry name" value="CS"/>
    <property type="match status" value="1"/>
</dbReference>
<feature type="compositionally biased region" description="Low complexity" evidence="2">
    <location>
        <begin position="336"/>
        <end position="362"/>
    </location>
</feature>
<reference evidence="5 6" key="1">
    <citation type="submission" date="2013-03" db="EMBL/GenBank/DDBJ databases">
        <title>The Genome Sequence of Cladophialophora yegresii CBS 114405.</title>
        <authorList>
            <consortium name="The Broad Institute Genomics Platform"/>
            <person name="Cuomo C."/>
            <person name="de Hoog S."/>
            <person name="Gorbushina A."/>
            <person name="Walker B."/>
            <person name="Young S.K."/>
            <person name="Zeng Q."/>
            <person name="Gargeya S."/>
            <person name="Fitzgerald M."/>
            <person name="Haas B."/>
            <person name="Abouelleil A."/>
            <person name="Allen A.W."/>
            <person name="Alvarado L."/>
            <person name="Arachchi H.M."/>
            <person name="Berlin A.M."/>
            <person name="Chapman S.B."/>
            <person name="Gainer-Dewar J."/>
            <person name="Goldberg J."/>
            <person name="Griggs A."/>
            <person name="Gujja S."/>
            <person name="Hansen M."/>
            <person name="Howarth C."/>
            <person name="Imamovic A."/>
            <person name="Ireland A."/>
            <person name="Larimer J."/>
            <person name="McCowan C."/>
            <person name="Murphy C."/>
            <person name="Pearson M."/>
            <person name="Poon T.W."/>
            <person name="Priest M."/>
            <person name="Roberts A."/>
            <person name="Saif S."/>
            <person name="Shea T."/>
            <person name="Sisk P."/>
            <person name="Sykes S."/>
            <person name="Wortman J."/>
            <person name="Nusbaum C."/>
            <person name="Birren B."/>
        </authorList>
    </citation>
    <scope>NUCLEOTIDE SEQUENCE [LARGE SCALE GENOMIC DNA]</scope>
    <source>
        <strain evidence="5 6">CBS 114405</strain>
    </source>
</reference>
<name>W9VYT2_9EURO</name>
<dbReference type="Pfam" id="PF05002">
    <property type="entry name" value="SGS"/>
    <property type="match status" value="1"/>
</dbReference>
<dbReference type="HOGENOM" id="CLU_039532_3_1_1"/>